<dbReference type="PANTHER" id="PTHR45982">
    <property type="entry name" value="REGULATOR OF CHROMOSOME CONDENSATION"/>
    <property type="match status" value="1"/>
</dbReference>
<comment type="caution">
    <text evidence="5">The sequence shown here is derived from an EMBL/GenBank/DDBJ whole genome shotgun (WGS) entry which is preliminary data.</text>
</comment>
<feature type="repeat" description="RCC1" evidence="3">
    <location>
        <begin position="367"/>
        <end position="419"/>
    </location>
</feature>
<dbReference type="SUPFAM" id="SSF50985">
    <property type="entry name" value="RCC1/BLIP-II"/>
    <property type="match status" value="1"/>
</dbReference>
<name>A0A5M3MUQ1_CONPW</name>
<dbReference type="Gene3D" id="2.130.10.30">
    <property type="entry name" value="Regulator of chromosome condensation 1/beta-lactamase-inhibitor protein II"/>
    <property type="match status" value="1"/>
</dbReference>
<feature type="repeat" description="RCC1" evidence="3">
    <location>
        <begin position="240"/>
        <end position="302"/>
    </location>
</feature>
<proteinExistence type="predicted"/>
<dbReference type="Pfam" id="PF25390">
    <property type="entry name" value="WD40_RLD"/>
    <property type="match status" value="1"/>
</dbReference>
<dbReference type="GeneID" id="19207545"/>
<dbReference type="OrthoDB" id="61110at2759"/>
<dbReference type="PRINTS" id="PR00633">
    <property type="entry name" value="RCCNDNSATION"/>
</dbReference>
<dbReference type="EMBL" id="JH711576">
    <property type="protein sequence ID" value="EIW82836.1"/>
    <property type="molecule type" value="Genomic_DNA"/>
</dbReference>
<evidence type="ECO:0000256" key="3">
    <source>
        <dbReference type="PROSITE-ProRule" id="PRU00235"/>
    </source>
</evidence>
<sequence>MGPVPLAEFSTPRRNPWVEGKISEGVFGQDNGSMEAIAAGGMHTLLIDERGTVRSCGVNDDAALGRATESVPNPAQEGSYLDEGELESYPHPVQTLQENNFRAVKVAAGDCISAAVSSDGELYIWGTFKASEGTLGFSEKARHQQVPQRIQLGPTTTRTQANPEKAVAIAAGNNHLLILSTHGSVYSCGAGESGELGHKIPSRLKLHGTKVYKIALGRRANRARCVGAGKSCSFAVDENGDVWGWGLNCFGQTGTGISSPKTLSDEIHIPTKVPKLSAEALNGDVVVQIAGGAHHTLFLTSQGKVYACGRCDGGELGLSDDNEEFAQRRDPRFLDQPLQVSIPEQDEDPIVQISAGIENSMAVTRDGALYAWGQETNGELGVKGVNAKTPTVVVRRTGGSWQAKAVACGGHHSLGLFRRKAD</sequence>
<feature type="repeat" description="RCC1" evidence="3">
    <location>
        <begin position="120"/>
        <end position="182"/>
    </location>
</feature>
<reference evidence="6" key="1">
    <citation type="journal article" date="2012" name="Science">
        <title>The Paleozoic origin of enzymatic lignin decomposition reconstructed from 31 fungal genomes.</title>
        <authorList>
            <person name="Floudas D."/>
            <person name="Binder M."/>
            <person name="Riley R."/>
            <person name="Barry K."/>
            <person name="Blanchette R.A."/>
            <person name="Henrissat B."/>
            <person name="Martinez A.T."/>
            <person name="Otillar R."/>
            <person name="Spatafora J.W."/>
            <person name="Yadav J.S."/>
            <person name="Aerts A."/>
            <person name="Benoit I."/>
            <person name="Boyd A."/>
            <person name="Carlson A."/>
            <person name="Copeland A."/>
            <person name="Coutinho P.M."/>
            <person name="de Vries R.P."/>
            <person name="Ferreira P."/>
            <person name="Findley K."/>
            <person name="Foster B."/>
            <person name="Gaskell J."/>
            <person name="Glotzer D."/>
            <person name="Gorecki P."/>
            <person name="Heitman J."/>
            <person name="Hesse C."/>
            <person name="Hori C."/>
            <person name="Igarashi K."/>
            <person name="Jurgens J.A."/>
            <person name="Kallen N."/>
            <person name="Kersten P."/>
            <person name="Kohler A."/>
            <person name="Kuees U."/>
            <person name="Kumar T.K.A."/>
            <person name="Kuo A."/>
            <person name="LaButti K."/>
            <person name="Larrondo L.F."/>
            <person name="Lindquist E."/>
            <person name="Ling A."/>
            <person name="Lombard V."/>
            <person name="Lucas S."/>
            <person name="Lundell T."/>
            <person name="Martin R."/>
            <person name="McLaughlin D.J."/>
            <person name="Morgenstern I."/>
            <person name="Morin E."/>
            <person name="Murat C."/>
            <person name="Nagy L.G."/>
            <person name="Nolan M."/>
            <person name="Ohm R.A."/>
            <person name="Patyshakuliyeva A."/>
            <person name="Rokas A."/>
            <person name="Ruiz-Duenas F.J."/>
            <person name="Sabat G."/>
            <person name="Salamov A."/>
            <person name="Samejima M."/>
            <person name="Schmutz J."/>
            <person name="Slot J.C."/>
            <person name="St John F."/>
            <person name="Stenlid J."/>
            <person name="Sun H."/>
            <person name="Sun S."/>
            <person name="Syed K."/>
            <person name="Tsang A."/>
            <person name="Wiebenga A."/>
            <person name="Young D."/>
            <person name="Pisabarro A."/>
            <person name="Eastwood D.C."/>
            <person name="Martin F."/>
            <person name="Cullen D."/>
            <person name="Grigoriev I.V."/>
            <person name="Hibbett D.S."/>
        </authorList>
    </citation>
    <scope>NUCLEOTIDE SEQUENCE [LARGE SCALE GENOMIC DNA]</scope>
    <source>
        <strain evidence="6">RWD-64-598 SS2</strain>
    </source>
</reference>
<dbReference type="PROSITE" id="PS00625">
    <property type="entry name" value="RCC1_1"/>
    <property type="match status" value="1"/>
</dbReference>
<feature type="repeat" description="RCC1" evidence="3">
    <location>
        <begin position="183"/>
        <end position="239"/>
    </location>
</feature>
<keyword evidence="1" id="KW-0344">Guanine-nucleotide releasing factor</keyword>
<gene>
    <name evidence="5" type="ORF">CONPUDRAFT_52931</name>
</gene>
<evidence type="ECO:0000259" key="4">
    <source>
        <dbReference type="Pfam" id="PF25390"/>
    </source>
</evidence>
<dbReference type="InterPro" id="IPR000408">
    <property type="entry name" value="Reg_chr_condens"/>
</dbReference>
<evidence type="ECO:0000256" key="2">
    <source>
        <dbReference type="ARBA" id="ARBA00022737"/>
    </source>
</evidence>
<dbReference type="PROSITE" id="PS00626">
    <property type="entry name" value="RCC1_2"/>
    <property type="match status" value="2"/>
</dbReference>
<dbReference type="KEGG" id="cput:CONPUDRAFT_52931"/>
<feature type="domain" description="RCC1-like" evidence="4">
    <location>
        <begin position="12"/>
        <end position="414"/>
    </location>
</feature>
<dbReference type="GO" id="GO:0005737">
    <property type="term" value="C:cytoplasm"/>
    <property type="evidence" value="ECO:0007669"/>
    <property type="project" value="TreeGrafter"/>
</dbReference>
<feature type="repeat" description="RCC1" evidence="3">
    <location>
        <begin position="303"/>
        <end position="366"/>
    </location>
</feature>
<dbReference type="Proteomes" id="UP000053558">
    <property type="component" value="Unassembled WGS sequence"/>
</dbReference>
<dbReference type="RefSeq" id="XP_007766374.1">
    <property type="nucleotide sequence ID" value="XM_007768184.1"/>
</dbReference>
<organism evidence="5 6">
    <name type="scientific">Coniophora puteana (strain RWD-64-598)</name>
    <name type="common">Brown rot fungus</name>
    <dbReference type="NCBI Taxonomy" id="741705"/>
    <lineage>
        <taxon>Eukaryota</taxon>
        <taxon>Fungi</taxon>
        <taxon>Dikarya</taxon>
        <taxon>Basidiomycota</taxon>
        <taxon>Agaricomycotina</taxon>
        <taxon>Agaricomycetes</taxon>
        <taxon>Agaricomycetidae</taxon>
        <taxon>Boletales</taxon>
        <taxon>Coniophorineae</taxon>
        <taxon>Coniophoraceae</taxon>
        <taxon>Coniophora</taxon>
    </lineage>
</organism>
<protein>
    <submittedName>
        <fullName evidence="5">RCC1 BLIP-II</fullName>
    </submittedName>
</protein>
<dbReference type="OMA" id="CIESHET"/>
<dbReference type="PROSITE" id="PS50012">
    <property type="entry name" value="RCC1_3"/>
    <property type="match status" value="6"/>
</dbReference>
<dbReference type="InterPro" id="IPR009091">
    <property type="entry name" value="RCC1/BLIP-II"/>
</dbReference>
<evidence type="ECO:0000313" key="6">
    <source>
        <dbReference type="Proteomes" id="UP000053558"/>
    </source>
</evidence>
<evidence type="ECO:0000256" key="1">
    <source>
        <dbReference type="ARBA" id="ARBA00022658"/>
    </source>
</evidence>
<dbReference type="PANTHER" id="PTHR45982:SF1">
    <property type="entry name" value="REGULATOR OF CHROMOSOME CONDENSATION"/>
    <property type="match status" value="1"/>
</dbReference>
<keyword evidence="6" id="KW-1185">Reference proteome</keyword>
<dbReference type="InterPro" id="IPR058923">
    <property type="entry name" value="RCC1-like_dom"/>
</dbReference>
<dbReference type="InterPro" id="IPR051553">
    <property type="entry name" value="Ran_GTPase-activating"/>
</dbReference>
<dbReference type="AlphaFoldDB" id="A0A5M3MUQ1"/>
<accession>A0A5M3MUQ1</accession>
<dbReference type="GO" id="GO:0005085">
    <property type="term" value="F:guanyl-nucleotide exchange factor activity"/>
    <property type="evidence" value="ECO:0007669"/>
    <property type="project" value="TreeGrafter"/>
</dbReference>
<feature type="repeat" description="RCC1" evidence="3">
    <location>
        <begin position="51"/>
        <end position="119"/>
    </location>
</feature>
<keyword evidence="2" id="KW-0677">Repeat</keyword>
<evidence type="ECO:0000313" key="5">
    <source>
        <dbReference type="EMBL" id="EIW82836.1"/>
    </source>
</evidence>